<dbReference type="EMBL" id="STGU01000001">
    <property type="protein sequence ID" value="THV38964.1"/>
    <property type="molecule type" value="Genomic_DNA"/>
</dbReference>
<proteinExistence type="predicted"/>
<dbReference type="AlphaFoldDB" id="A0A4S8QEG4"/>
<dbReference type="Pfam" id="PF01593">
    <property type="entry name" value="Amino_oxidase"/>
    <property type="match status" value="1"/>
</dbReference>
<dbReference type="Gene3D" id="3.90.660.10">
    <property type="match status" value="1"/>
</dbReference>
<dbReference type="PANTHER" id="PTHR16128:SF5">
    <property type="entry name" value="FAD_NAD(P)-BINDING OXIDOREDUCTASE FAMILY PROTEIN"/>
    <property type="match status" value="1"/>
</dbReference>
<dbReference type="Pfam" id="PF13450">
    <property type="entry name" value="NAD_binding_8"/>
    <property type="match status" value="1"/>
</dbReference>
<feature type="domain" description="Amine oxidase" evidence="1">
    <location>
        <begin position="72"/>
        <end position="280"/>
    </location>
</feature>
<dbReference type="GO" id="GO:0016491">
    <property type="term" value="F:oxidoreductase activity"/>
    <property type="evidence" value="ECO:0007669"/>
    <property type="project" value="InterPro"/>
</dbReference>
<accession>A0A4S8QEG4</accession>
<evidence type="ECO:0000313" key="3">
    <source>
        <dbReference type="Proteomes" id="UP000307378"/>
    </source>
</evidence>
<reference evidence="2 3" key="1">
    <citation type="submission" date="2019-04" db="EMBL/GenBank/DDBJ databases">
        <title>genome sequence of strain W3.</title>
        <authorList>
            <person name="Gao J."/>
            <person name="Sun J."/>
        </authorList>
    </citation>
    <scope>NUCLEOTIDE SEQUENCE [LARGE SCALE GENOMIC DNA]</scope>
    <source>
        <strain evidence="2 3">W3</strain>
    </source>
</reference>
<dbReference type="Gene3D" id="3.50.50.60">
    <property type="entry name" value="FAD/NAD(P)-binding domain"/>
    <property type="match status" value="1"/>
</dbReference>
<dbReference type="InterPro" id="IPR002937">
    <property type="entry name" value="Amino_oxidase"/>
</dbReference>
<evidence type="ECO:0000259" key="1">
    <source>
        <dbReference type="Pfam" id="PF01593"/>
    </source>
</evidence>
<sequence length="329" mass="35101">MKTSIAIIGAGIAGITLARNLSAHADVTVFEKSRGLGGRMANRRREGFAFDHGAQYFTARSPAFKATAESAAAGGHAGIWPKAVHTLKADGLVSDTRPPEPRYVGTPAMSAFAHGLAEGLHIRKEATVAEIVSADAGWALGDNDGNDLGRFDLVISTAPAPQTGRLMPETFSGHAALNAAEMSGCFTLMIGLQAPLDLGFEAARIEDDVLSWIAVETSKPGRPAKTALTIHSRNDWAEANLERDRDAVKSEMLQSLDRLLGKDFSTAPWLDLHRWRYANVEKPIGQPYLFDASLGLGACGDWCLGNRVEAAVESAQALSQLLTQRLQGA</sequence>
<dbReference type="RefSeq" id="WP_136537949.1">
    <property type="nucleotide sequence ID" value="NZ_STGU01000001.1"/>
</dbReference>
<organism evidence="2 3">
    <name type="scientific">Rhizobium rosettiformans W3</name>
    <dbReference type="NCBI Taxonomy" id="538378"/>
    <lineage>
        <taxon>Bacteria</taxon>
        <taxon>Pseudomonadati</taxon>
        <taxon>Pseudomonadota</taxon>
        <taxon>Alphaproteobacteria</taxon>
        <taxon>Hyphomicrobiales</taxon>
        <taxon>Rhizobiaceae</taxon>
        <taxon>Rhizobium/Agrobacterium group</taxon>
        <taxon>Rhizobium</taxon>
    </lineage>
</organism>
<name>A0A4S8QEG4_9HYPH</name>
<comment type="caution">
    <text evidence="2">The sequence shown here is derived from an EMBL/GenBank/DDBJ whole genome shotgun (WGS) entry which is preliminary data.</text>
</comment>
<protein>
    <submittedName>
        <fullName evidence="2">FAD-dependent oxidoreductase</fullName>
    </submittedName>
</protein>
<dbReference type="Proteomes" id="UP000307378">
    <property type="component" value="Unassembled WGS sequence"/>
</dbReference>
<gene>
    <name evidence="2" type="ORF">FAA86_00910</name>
</gene>
<dbReference type="SUPFAM" id="SSF51905">
    <property type="entry name" value="FAD/NAD(P)-binding domain"/>
    <property type="match status" value="1"/>
</dbReference>
<evidence type="ECO:0000313" key="2">
    <source>
        <dbReference type="EMBL" id="THV38964.1"/>
    </source>
</evidence>
<dbReference type="PANTHER" id="PTHR16128">
    <property type="entry name" value="FAD/NAD(P)-BINDING OXIDOREDUCTASE FAMILY PROTEIN"/>
    <property type="match status" value="1"/>
</dbReference>
<dbReference type="InterPro" id="IPR036188">
    <property type="entry name" value="FAD/NAD-bd_sf"/>
</dbReference>